<comment type="caution">
    <text evidence="1">The sequence shown here is derived from an EMBL/GenBank/DDBJ whole genome shotgun (WGS) entry which is preliminary data.</text>
</comment>
<gene>
    <name evidence="1" type="ORF">CB695_22295</name>
</gene>
<organism evidence="1">
    <name type="scientific">Salmonella enterica subsp. enterica serovar Chester</name>
    <dbReference type="NCBI Taxonomy" id="149386"/>
    <lineage>
        <taxon>Bacteria</taxon>
        <taxon>Pseudomonadati</taxon>
        <taxon>Pseudomonadota</taxon>
        <taxon>Gammaproteobacteria</taxon>
        <taxon>Enterobacterales</taxon>
        <taxon>Enterobacteriaceae</taxon>
        <taxon>Salmonella</taxon>
    </lineage>
</organism>
<name>A0A635RC99_SALET</name>
<evidence type="ECO:0000313" key="1">
    <source>
        <dbReference type="EMBL" id="EDH8304197.1"/>
    </source>
</evidence>
<dbReference type="AlphaFoldDB" id="A0A635RC99"/>
<accession>A0A635RC99</accession>
<protein>
    <submittedName>
        <fullName evidence="1">Uncharacterized protein</fullName>
    </submittedName>
</protein>
<dbReference type="EMBL" id="AAMIYH010000027">
    <property type="protein sequence ID" value="EDH8304197.1"/>
    <property type="molecule type" value="Genomic_DNA"/>
</dbReference>
<reference evidence="1" key="1">
    <citation type="submission" date="2018-07" db="EMBL/GenBank/DDBJ databases">
        <authorList>
            <person name="Ashton P.M."/>
            <person name="Dallman T."/>
            <person name="Nair S."/>
            <person name="De Pinna E."/>
            <person name="Peters T."/>
            <person name="Grant K."/>
        </authorList>
    </citation>
    <scope>NUCLEOTIDE SEQUENCE</scope>
    <source>
        <strain evidence="1">368335</strain>
    </source>
</reference>
<proteinExistence type="predicted"/>
<sequence length="124" mass="14564">MLPGTQTPYLFSEPLDNSDILQICYQCHEIGGSELTRVNKLLWLIPEIELPFVKPSLWRRGACREAYMLSKFNINLEKVWEKMNDAQTREQITHTLELHLAMKRLGLEHEGLESVISQWVKRNR</sequence>